<dbReference type="InterPro" id="IPR043926">
    <property type="entry name" value="ABCG_dom"/>
</dbReference>
<comment type="subcellular location">
    <subcellularLocation>
        <location evidence="1">Membrane</location>
        <topology evidence="1">Multi-pass membrane protein</topology>
    </subcellularLocation>
</comment>
<dbReference type="PANTHER" id="PTHR48040">
    <property type="entry name" value="PLEIOTROPIC DRUG RESISTANCE PROTEIN 1-LIKE ISOFORM X1"/>
    <property type="match status" value="1"/>
</dbReference>
<evidence type="ECO:0000256" key="6">
    <source>
        <dbReference type="ARBA" id="ARBA00022741"/>
    </source>
</evidence>
<dbReference type="InterPro" id="IPR013525">
    <property type="entry name" value="ABC2_TM"/>
</dbReference>
<feature type="compositionally biased region" description="Polar residues" evidence="10">
    <location>
        <begin position="810"/>
        <end position="822"/>
    </location>
</feature>
<dbReference type="Pfam" id="PF14510">
    <property type="entry name" value="ABC_trans_N"/>
    <property type="match status" value="1"/>
</dbReference>
<keyword evidence="3" id="KW-0813">Transport</keyword>
<feature type="domain" description="ABC transporter" evidence="12">
    <location>
        <begin position="151"/>
        <end position="424"/>
    </location>
</feature>
<dbReference type="InterPro" id="IPR003439">
    <property type="entry name" value="ABC_transporter-like_ATP-bd"/>
</dbReference>
<dbReference type="InterPro" id="IPR029481">
    <property type="entry name" value="ABC_trans_N"/>
</dbReference>
<dbReference type="InterPro" id="IPR034001">
    <property type="entry name" value="ABCG_PDR_1"/>
</dbReference>
<dbReference type="GO" id="GO:0016020">
    <property type="term" value="C:membrane"/>
    <property type="evidence" value="ECO:0007669"/>
    <property type="project" value="UniProtKB-SubCell"/>
</dbReference>
<evidence type="ECO:0000256" key="10">
    <source>
        <dbReference type="SAM" id="MobiDB-lite"/>
    </source>
</evidence>
<evidence type="ECO:0000256" key="3">
    <source>
        <dbReference type="ARBA" id="ARBA00022448"/>
    </source>
</evidence>
<feature type="transmembrane region" description="Helical" evidence="11">
    <location>
        <begin position="747"/>
        <end position="770"/>
    </location>
</feature>
<dbReference type="CDD" id="cd03233">
    <property type="entry name" value="ABCG_PDR_domain1"/>
    <property type="match status" value="1"/>
</dbReference>
<evidence type="ECO:0000313" key="14">
    <source>
        <dbReference type="Proteomes" id="UP001157418"/>
    </source>
</evidence>
<dbReference type="EMBL" id="CAKMRJ010005745">
    <property type="protein sequence ID" value="CAH1451955.1"/>
    <property type="molecule type" value="Genomic_DNA"/>
</dbReference>
<proteinExistence type="inferred from homology"/>
<dbReference type="Pfam" id="PF00005">
    <property type="entry name" value="ABC_tran"/>
    <property type="match status" value="1"/>
</dbReference>
<comment type="caution">
    <text evidence="13">The sequence shown here is derived from an EMBL/GenBank/DDBJ whole genome shotgun (WGS) entry which is preliminary data.</text>
</comment>
<organism evidence="13 14">
    <name type="scientific">Lactuca virosa</name>
    <dbReference type="NCBI Taxonomy" id="75947"/>
    <lineage>
        <taxon>Eukaryota</taxon>
        <taxon>Viridiplantae</taxon>
        <taxon>Streptophyta</taxon>
        <taxon>Embryophyta</taxon>
        <taxon>Tracheophyta</taxon>
        <taxon>Spermatophyta</taxon>
        <taxon>Magnoliopsida</taxon>
        <taxon>eudicotyledons</taxon>
        <taxon>Gunneridae</taxon>
        <taxon>Pentapetalae</taxon>
        <taxon>asterids</taxon>
        <taxon>campanulids</taxon>
        <taxon>Asterales</taxon>
        <taxon>Asteraceae</taxon>
        <taxon>Cichorioideae</taxon>
        <taxon>Cichorieae</taxon>
        <taxon>Lactucinae</taxon>
        <taxon>Lactuca</taxon>
    </lineage>
</organism>
<dbReference type="Gene3D" id="3.40.50.300">
    <property type="entry name" value="P-loop containing nucleotide triphosphate hydrolases"/>
    <property type="match status" value="1"/>
</dbReference>
<reference evidence="13 14" key="1">
    <citation type="submission" date="2022-01" db="EMBL/GenBank/DDBJ databases">
        <authorList>
            <person name="Xiong W."/>
            <person name="Schranz E."/>
        </authorList>
    </citation>
    <scope>NUCLEOTIDE SEQUENCE [LARGE SCALE GENOMIC DNA]</scope>
</reference>
<evidence type="ECO:0000256" key="1">
    <source>
        <dbReference type="ARBA" id="ARBA00004141"/>
    </source>
</evidence>
<dbReference type="AlphaFoldDB" id="A0AAU9PNL6"/>
<dbReference type="PROSITE" id="PS50893">
    <property type="entry name" value="ABC_TRANSPORTER_2"/>
    <property type="match status" value="1"/>
</dbReference>
<sequence>MEGSDMFRVSSARISSSNIWRNSGRDIFSRSSLDEDDEEALKWAAIEKLPTNLRLERGILTEEKGHPREIDIKNLGLVEKRNLLERLVKIAEEDNEKFLLKLKNRIDRVGLQLPTIEVRFEHLNIDAEAYIGGRALPTVVNFMVNILEGSLNYLHLFPSRKIPLPILHDVSGIIKPGRMALLLGPPSSGKTTLLLALAGKLGSDLKVSGRVTYNGHGMDEFVPQRSSAYISQHDLHIGEMTVRETLAFSARCQGVGASYEMLAELSRREKEANIKPDPDLDIYMKAASLEGQEASVVTEYVIKILGLEVCADTVVGDEMFRGISGGQKKRVTTGEMMVGPARALFMDEISTGLDSSTTFQIVNSIRQSIHILQGTSVISLLQPAPETYELFDDIILLSDGQIVYQGPRENVLEFFEQMGFKCPERKGVADFLQEVTSRKDQEQYWTRRDHSYSFVTSREFAEAFQLFHVGRNLGDELSTPFDKSKSHPAALTTKKFGVSKKELLKACTSREYLLMKRNSFVYIFKMTQLIFMATITLTLFLRTEMPKNTLVDGTIFMGALFFILVMITFNGFSELALSIMKLPVFYKQRDLLFFPAWAYSIPTWVLKIPVTIVEVATWVIMTYYVIGFDSDPGRFFKQMFLLICIQQMSSALFRFMGALGRNIIVANTFGSFGLLTIFVLGGFILARDDIKGWWIWCYWFSPMMYGQNGVAVNEFLGKSWSKVLPNTTETIGVTILKSRGIFPEARWYWIAVGVSIAYVFIFNICFTLALEYLNPFGSSQTVLSEESMAARKDMKATQPIESSVRAPSSIPMSSRVGSINDTDQNKKRGMVLPFVPLSITFHDIKYAVDMPQEMKAEGVAQDRLELLKGVSGAFRPGVLTALMGD</sequence>
<dbReference type="Proteomes" id="UP001157418">
    <property type="component" value="Unassembled WGS sequence"/>
</dbReference>
<feature type="transmembrane region" description="Helical" evidence="11">
    <location>
        <begin position="520"/>
        <end position="541"/>
    </location>
</feature>
<dbReference type="Pfam" id="PF01061">
    <property type="entry name" value="ABC2_membrane"/>
    <property type="match status" value="1"/>
</dbReference>
<comment type="similarity">
    <text evidence="2">Belongs to the ABC transporter superfamily. ABCG family. PDR (TC 3.A.1.205) subfamily.</text>
</comment>
<gene>
    <name evidence="13" type="ORF">LVIROSA_LOCUS37283</name>
</gene>
<evidence type="ECO:0000256" key="8">
    <source>
        <dbReference type="ARBA" id="ARBA00022989"/>
    </source>
</evidence>
<evidence type="ECO:0000256" key="9">
    <source>
        <dbReference type="ARBA" id="ARBA00023136"/>
    </source>
</evidence>
<feature type="transmembrane region" description="Helical" evidence="11">
    <location>
        <begin position="663"/>
        <end position="686"/>
    </location>
</feature>
<feature type="transmembrane region" description="Helical" evidence="11">
    <location>
        <begin position="553"/>
        <end position="572"/>
    </location>
</feature>
<keyword evidence="8 11" id="KW-1133">Transmembrane helix</keyword>
<name>A0AAU9PNL6_9ASTR</name>
<evidence type="ECO:0000256" key="7">
    <source>
        <dbReference type="ARBA" id="ARBA00022840"/>
    </source>
</evidence>
<dbReference type="PANTHER" id="PTHR48040:SF45">
    <property type="entry name" value="PLEIOTROPIC DRUG RESISTANCE PROTEIN 1-LIKE"/>
    <property type="match status" value="1"/>
</dbReference>
<dbReference type="Pfam" id="PF19055">
    <property type="entry name" value="ABC2_membrane_7"/>
    <property type="match status" value="1"/>
</dbReference>
<keyword evidence="14" id="KW-1185">Reference proteome</keyword>
<dbReference type="GO" id="GO:0005524">
    <property type="term" value="F:ATP binding"/>
    <property type="evidence" value="ECO:0007669"/>
    <property type="project" value="UniProtKB-KW"/>
</dbReference>
<keyword evidence="4 11" id="KW-0812">Transmembrane</keyword>
<evidence type="ECO:0000256" key="2">
    <source>
        <dbReference type="ARBA" id="ARBA00006012"/>
    </source>
</evidence>
<keyword evidence="6" id="KW-0547">Nucleotide-binding</keyword>
<evidence type="ECO:0000256" key="5">
    <source>
        <dbReference type="ARBA" id="ARBA00022737"/>
    </source>
</evidence>
<feature type="transmembrane region" description="Helical" evidence="11">
    <location>
        <begin position="604"/>
        <end position="626"/>
    </location>
</feature>
<dbReference type="InterPro" id="IPR013581">
    <property type="entry name" value="PDR_assoc"/>
</dbReference>
<evidence type="ECO:0000259" key="12">
    <source>
        <dbReference type="PROSITE" id="PS50893"/>
    </source>
</evidence>
<dbReference type="FunFam" id="3.40.50.300:FF:000179">
    <property type="entry name" value="ABC transporter G family member 34"/>
    <property type="match status" value="1"/>
</dbReference>
<feature type="region of interest" description="Disordered" evidence="10">
    <location>
        <begin position="793"/>
        <end position="824"/>
    </location>
</feature>
<dbReference type="SUPFAM" id="SSF52540">
    <property type="entry name" value="P-loop containing nucleoside triphosphate hydrolases"/>
    <property type="match status" value="2"/>
</dbReference>
<evidence type="ECO:0000256" key="11">
    <source>
        <dbReference type="SAM" id="Phobius"/>
    </source>
</evidence>
<accession>A0AAU9PNL6</accession>
<dbReference type="SMART" id="SM00382">
    <property type="entry name" value="AAA"/>
    <property type="match status" value="1"/>
</dbReference>
<evidence type="ECO:0000256" key="4">
    <source>
        <dbReference type="ARBA" id="ARBA00022692"/>
    </source>
</evidence>
<keyword evidence="7" id="KW-0067">ATP-binding</keyword>
<keyword evidence="9 11" id="KW-0472">Membrane</keyword>
<dbReference type="InterPro" id="IPR027417">
    <property type="entry name" value="P-loop_NTPase"/>
</dbReference>
<evidence type="ECO:0000313" key="13">
    <source>
        <dbReference type="EMBL" id="CAH1451955.1"/>
    </source>
</evidence>
<protein>
    <recommendedName>
        <fullName evidence="12">ABC transporter domain-containing protein</fullName>
    </recommendedName>
</protein>
<dbReference type="GO" id="GO:0016887">
    <property type="term" value="F:ATP hydrolysis activity"/>
    <property type="evidence" value="ECO:0007669"/>
    <property type="project" value="InterPro"/>
</dbReference>
<dbReference type="InterPro" id="IPR003593">
    <property type="entry name" value="AAA+_ATPase"/>
</dbReference>
<feature type="transmembrane region" description="Helical" evidence="11">
    <location>
        <begin position="638"/>
        <end position="657"/>
    </location>
</feature>
<dbReference type="GO" id="GO:0140359">
    <property type="term" value="F:ABC-type transporter activity"/>
    <property type="evidence" value="ECO:0007669"/>
    <property type="project" value="InterPro"/>
</dbReference>
<dbReference type="Pfam" id="PF08370">
    <property type="entry name" value="PDR_assoc"/>
    <property type="match status" value="1"/>
</dbReference>
<keyword evidence="5" id="KW-0677">Repeat</keyword>